<accession>A0AAU9XPS2</accession>
<evidence type="ECO:0000256" key="4">
    <source>
        <dbReference type="ARBA" id="ARBA00023254"/>
    </source>
</evidence>
<evidence type="ECO:0000256" key="5">
    <source>
        <dbReference type="PROSITE-ProRule" id="PRU00175"/>
    </source>
</evidence>
<keyword evidence="1" id="KW-0479">Metal-binding</keyword>
<dbReference type="SUPFAM" id="SSF57850">
    <property type="entry name" value="RING/U-box"/>
    <property type="match status" value="1"/>
</dbReference>
<feature type="compositionally biased region" description="Polar residues" evidence="7">
    <location>
        <begin position="162"/>
        <end position="183"/>
    </location>
</feature>
<keyword evidence="2 5" id="KW-0863">Zinc-finger</keyword>
<dbReference type="Proteomes" id="UP001159428">
    <property type="component" value="Unassembled WGS sequence"/>
</dbReference>
<feature type="region of interest" description="Disordered" evidence="7">
    <location>
        <begin position="134"/>
        <end position="248"/>
    </location>
</feature>
<dbReference type="PROSITE" id="PS50089">
    <property type="entry name" value="ZF_RING_2"/>
    <property type="match status" value="1"/>
</dbReference>
<keyword evidence="4" id="KW-0469">Meiosis</keyword>
<dbReference type="GO" id="GO:0008270">
    <property type="term" value="F:zinc ion binding"/>
    <property type="evidence" value="ECO:0007669"/>
    <property type="project" value="UniProtKB-KW"/>
</dbReference>
<dbReference type="PANTHER" id="PTHR22663:SF17">
    <property type="entry name" value="RING FINGER PROTEIN NARYA-RELATED"/>
    <property type="match status" value="1"/>
</dbReference>
<evidence type="ECO:0000313" key="10">
    <source>
        <dbReference type="Proteomes" id="UP001159428"/>
    </source>
</evidence>
<dbReference type="GO" id="GO:0000795">
    <property type="term" value="C:synaptonemal complex"/>
    <property type="evidence" value="ECO:0007669"/>
    <property type="project" value="InterPro"/>
</dbReference>
<evidence type="ECO:0000256" key="1">
    <source>
        <dbReference type="ARBA" id="ARBA00022723"/>
    </source>
</evidence>
<feature type="compositionally biased region" description="Polar residues" evidence="7">
    <location>
        <begin position="136"/>
        <end position="154"/>
    </location>
</feature>
<dbReference type="InterPro" id="IPR017907">
    <property type="entry name" value="Znf_RING_CS"/>
</dbReference>
<gene>
    <name evidence="9" type="ORF">PMEA_00027412</name>
</gene>
<reference evidence="9 10" key="1">
    <citation type="submission" date="2022-05" db="EMBL/GenBank/DDBJ databases">
        <authorList>
            <consortium name="Genoscope - CEA"/>
            <person name="William W."/>
        </authorList>
    </citation>
    <scope>NUCLEOTIDE SEQUENCE [LARGE SCALE GENOMIC DNA]</scope>
</reference>
<dbReference type="InterPro" id="IPR042123">
    <property type="entry name" value="Zip3/RNF212-like"/>
</dbReference>
<dbReference type="GO" id="GO:0007131">
    <property type="term" value="P:reciprocal meiotic recombination"/>
    <property type="evidence" value="ECO:0007669"/>
    <property type="project" value="InterPro"/>
</dbReference>
<dbReference type="GO" id="GO:0019789">
    <property type="term" value="F:SUMO transferase activity"/>
    <property type="evidence" value="ECO:0007669"/>
    <property type="project" value="InterPro"/>
</dbReference>
<dbReference type="PANTHER" id="PTHR22663">
    <property type="entry name" value="RING FINGER PROTEIN NARYA-RELATED"/>
    <property type="match status" value="1"/>
</dbReference>
<dbReference type="GO" id="GO:0016925">
    <property type="term" value="P:protein sumoylation"/>
    <property type="evidence" value="ECO:0007669"/>
    <property type="project" value="TreeGrafter"/>
</dbReference>
<evidence type="ECO:0000256" key="6">
    <source>
        <dbReference type="SAM" id="Coils"/>
    </source>
</evidence>
<evidence type="ECO:0000256" key="7">
    <source>
        <dbReference type="SAM" id="MobiDB-lite"/>
    </source>
</evidence>
<sequence>MADWVHCNSCYVRPGGGKLFSLTNCGHIYCADCLQANPDQCTICRRACNSIVLSSQMKPEVEMYFTNPIDLSKKYYTQLSQVLEFQKSHRERLAANIEKKVLAAERLQRHMSRLQELEREVAVLQEENVHLKRLLANNSSRPGTPHSYRNSPGTTPRRGHTPSPTCSQYSSSPYGRTTPNSSQKENKGSHHWQNQLSRPASGPTRLSVRTPPCNGFMGTVRGTPSPNKQVLSRPGSAGGTPGTVLRNNLQGRHLIRTANTPGSYEAATPSGLGATGVTCSPMAMSSPILTTRSTTTSNNRISNRSQYTTPSSSQASSQSNISTQQPERCSPEIPAKISDNKQTTFPVSVHS</sequence>
<feature type="region of interest" description="Disordered" evidence="7">
    <location>
        <begin position="289"/>
        <end position="351"/>
    </location>
</feature>
<keyword evidence="3" id="KW-0862">Zinc</keyword>
<keyword evidence="10" id="KW-1185">Reference proteome</keyword>
<comment type="caution">
    <text evidence="9">The sequence shown here is derived from an EMBL/GenBank/DDBJ whole genome shotgun (WGS) entry which is preliminary data.</text>
</comment>
<evidence type="ECO:0000259" key="8">
    <source>
        <dbReference type="PROSITE" id="PS50089"/>
    </source>
</evidence>
<evidence type="ECO:0000256" key="2">
    <source>
        <dbReference type="ARBA" id="ARBA00022771"/>
    </source>
</evidence>
<dbReference type="EMBL" id="CALNXJ010000055">
    <property type="protein sequence ID" value="CAH3154132.1"/>
    <property type="molecule type" value="Genomic_DNA"/>
</dbReference>
<dbReference type="PROSITE" id="PS00518">
    <property type="entry name" value="ZF_RING_1"/>
    <property type="match status" value="1"/>
</dbReference>
<dbReference type="InterPro" id="IPR001841">
    <property type="entry name" value="Znf_RING"/>
</dbReference>
<protein>
    <recommendedName>
        <fullName evidence="8">RING-type domain-containing protein</fullName>
    </recommendedName>
</protein>
<organism evidence="9 10">
    <name type="scientific">Pocillopora meandrina</name>
    <dbReference type="NCBI Taxonomy" id="46732"/>
    <lineage>
        <taxon>Eukaryota</taxon>
        <taxon>Metazoa</taxon>
        <taxon>Cnidaria</taxon>
        <taxon>Anthozoa</taxon>
        <taxon>Hexacorallia</taxon>
        <taxon>Scleractinia</taxon>
        <taxon>Astrocoeniina</taxon>
        <taxon>Pocilloporidae</taxon>
        <taxon>Pocillopora</taxon>
    </lineage>
</organism>
<dbReference type="Pfam" id="PF14634">
    <property type="entry name" value="zf-RING_5"/>
    <property type="match status" value="1"/>
</dbReference>
<feature type="domain" description="RING-type" evidence="8">
    <location>
        <begin position="7"/>
        <end position="45"/>
    </location>
</feature>
<evidence type="ECO:0000256" key="3">
    <source>
        <dbReference type="ARBA" id="ARBA00022833"/>
    </source>
</evidence>
<dbReference type="AlphaFoldDB" id="A0AAU9XPS2"/>
<feature type="compositionally biased region" description="Polar residues" evidence="7">
    <location>
        <begin position="340"/>
        <end position="351"/>
    </location>
</feature>
<name>A0AAU9XPS2_9CNID</name>
<keyword evidence="6" id="KW-0175">Coiled coil</keyword>
<feature type="coiled-coil region" evidence="6">
    <location>
        <begin position="97"/>
        <end position="134"/>
    </location>
</feature>
<feature type="compositionally biased region" description="Low complexity" evidence="7">
    <location>
        <begin position="290"/>
        <end position="325"/>
    </location>
</feature>
<evidence type="ECO:0000313" key="9">
    <source>
        <dbReference type="EMBL" id="CAH3154132.1"/>
    </source>
</evidence>
<dbReference type="GO" id="GO:0007129">
    <property type="term" value="P:homologous chromosome pairing at meiosis"/>
    <property type="evidence" value="ECO:0007669"/>
    <property type="project" value="TreeGrafter"/>
</dbReference>
<proteinExistence type="predicted"/>